<evidence type="ECO:0000313" key="1">
    <source>
        <dbReference type="EMBL" id="ODV89382.1"/>
    </source>
</evidence>
<dbReference type="Proteomes" id="UP000095023">
    <property type="component" value="Unassembled WGS sequence"/>
</dbReference>
<proteinExistence type="predicted"/>
<name>A0A1E4TC92_9ASCO</name>
<reference evidence="2" key="1">
    <citation type="submission" date="2016-02" db="EMBL/GenBank/DDBJ databases">
        <title>Comparative genomics of biotechnologically important yeasts.</title>
        <authorList>
            <consortium name="DOE Joint Genome Institute"/>
            <person name="Riley R."/>
            <person name="Haridas S."/>
            <person name="Wolfe K.H."/>
            <person name="Lopes M.R."/>
            <person name="Hittinger C.T."/>
            <person name="Goker M."/>
            <person name="Salamov A."/>
            <person name="Wisecaver J."/>
            <person name="Long T.M."/>
            <person name="Aerts A.L."/>
            <person name="Barry K."/>
            <person name="Choi C."/>
            <person name="Clum A."/>
            <person name="Coughlan A.Y."/>
            <person name="Deshpande S."/>
            <person name="Douglass A.P."/>
            <person name="Hanson S.J."/>
            <person name="Klenk H.-P."/>
            <person name="Labutti K."/>
            <person name="Lapidus A."/>
            <person name="Lindquist E."/>
            <person name="Lipzen A."/>
            <person name="Meier-Kolthoff J.P."/>
            <person name="Ohm R.A."/>
            <person name="Otillar R.P."/>
            <person name="Pangilinan J."/>
            <person name="Peng Y."/>
            <person name="Rokas A."/>
            <person name="Rosa C.A."/>
            <person name="Scheuner C."/>
            <person name="Sibirny A.A."/>
            <person name="Slot J.C."/>
            <person name="Stielow J.B."/>
            <person name="Sun H."/>
            <person name="Kurtzman C.P."/>
            <person name="Blackwell M."/>
            <person name="Jeffries T.W."/>
            <person name="Grigoriev I.V."/>
        </authorList>
    </citation>
    <scope>NUCLEOTIDE SEQUENCE [LARGE SCALE GENOMIC DNA]</scope>
    <source>
        <strain evidence="2">NRRL Y-17796</strain>
    </source>
</reference>
<keyword evidence="2" id="KW-1185">Reference proteome</keyword>
<gene>
    <name evidence="1" type="ORF">CANCADRAFT_139227</name>
</gene>
<dbReference type="EMBL" id="KV453843">
    <property type="protein sequence ID" value="ODV89382.1"/>
    <property type="molecule type" value="Genomic_DNA"/>
</dbReference>
<organism evidence="1 2">
    <name type="scientific">Tortispora caseinolytica NRRL Y-17796</name>
    <dbReference type="NCBI Taxonomy" id="767744"/>
    <lineage>
        <taxon>Eukaryota</taxon>
        <taxon>Fungi</taxon>
        <taxon>Dikarya</taxon>
        <taxon>Ascomycota</taxon>
        <taxon>Saccharomycotina</taxon>
        <taxon>Trigonopsidomycetes</taxon>
        <taxon>Trigonopsidales</taxon>
        <taxon>Trigonopsidaceae</taxon>
        <taxon>Tortispora</taxon>
    </lineage>
</organism>
<sequence length="99" mass="11107">MSRALTILSNSQIPKKSICRSWVAEATIQEHIAGPTLGLLYKSRRSDTAPIWRNNSMALHSPISTSRLDDIDDPRTVDERVPPAKHVAFDSGREYSRSM</sequence>
<accession>A0A1E4TC92</accession>
<dbReference type="AlphaFoldDB" id="A0A1E4TC92"/>
<protein>
    <submittedName>
        <fullName evidence="1">Uncharacterized protein</fullName>
    </submittedName>
</protein>
<evidence type="ECO:0000313" key="2">
    <source>
        <dbReference type="Proteomes" id="UP000095023"/>
    </source>
</evidence>